<dbReference type="InterPro" id="IPR002528">
    <property type="entry name" value="MATE_fam"/>
</dbReference>
<protein>
    <submittedName>
        <fullName evidence="3">Uncharacterized protein</fullName>
    </submittedName>
</protein>
<keyword evidence="2" id="KW-0472">Membrane</keyword>
<dbReference type="AlphaFoldDB" id="A0A8J4RY89"/>
<dbReference type="GO" id="GO:0016020">
    <property type="term" value="C:membrane"/>
    <property type="evidence" value="ECO:0007669"/>
    <property type="project" value="InterPro"/>
</dbReference>
<organism evidence="3 4">
    <name type="scientific">Phytophthora kernoviae 00238/432</name>
    <dbReference type="NCBI Taxonomy" id="1284355"/>
    <lineage>
        <taxon>Eukaryota</taxon>
        <taxon>Sar</taxon>
        <taxon>Stramenopiles</taxon>
        <taxon>Oomycota</taxon>
        <taxon>Peronosporomycetes</taxon>
        <taxon>Peronosporales</taxon>
        <taxon>Peronosporaceae</taxon>
        <taxon>Phytophthora</taxon>
    </lineage>
</organism>
<comment type="similarity">
    <text evidence="1">Belongs to the multi antimicrobial extrusion (MATE) (TC 2.A.66.1) family.</text>
</comment>
<dbReference type="GO" id="GO:0042910">
    <property type="term" value="F:xenobiotic transmembrane transporter activity"/>
    <property type="evidence" value="ECO:0007669"/>
    <property type="project" value="InterPro"/>
</dbReference>
<proteinExistence type="inferred from homology"/>
<reference evidence="3" key="2">
    <citation type="submission" date="2020-02" db="EMBL/GenBank/DDBJ databases">
        <authorList>
            <person name="Studholme D.J."/>
        </authorList>
    </citation>
    <scope>NUCLEOTIDE SEQUENCE</scope>
    <source>
        <strain evidence="3">00238/432</strain>
    </source>
</reference>
<name>A0A8J4RY89_9STRA</name>
<dbReference type="EMBL" id="AOFI03000653">
    <property type="protein sequence ID" value="KAF4315955.1"/>
    <property type="molecule type" value="Genomic_DNA"/>
</dbReference>
<dbReference type="GO" id="GO:0015297">
    <property type="term" value="F:antiporter activity"/>
    <property type="evidence" value="ECO:0007669"/>
    <property type="project" value="InterPro"/>
</dbReference>
<evidence type="ECO:0000313" key="3">
    <source>
        <dbReference type="EMBL" id="KAF4315955.1"/>
    </source>
</evidence>
<feature type="transmembrane region" description="Helical" evidence="2">
    <location>
        <begin position="65"/>
        <end position="83"/>
    </location>
</feature>
<accession>A0A8J4RY89</accession>
<dbReference type="Proteomes" id="UP000702964">
    <property type="component" value="Unassembled WGS sequence"/>
</dbReference>
<evidence type="ECO:0000313" key="4">
    <source>
        <dbReference type="Proteomes" id="UP000702964"/>
    </source>
</evidence>
<reference evidence="3" key="1">
    <citation type="journal article" date="2015" name="Genom Data">
        <title>Draft genome sequences of Phytophthora kernoviae and Phytophthora ramorum lineage EU2 from Scotland.</title>
        <authorList>
            <person name="Sambles C."/>
            <person name="Schlenzig A."/>
            <person name="O'Neill P."/>
            <person name="Grant M."/>
            <person name="Studholme D.J."/>
        </authorList>
    </citation>
    <scope>NUCLEOTIDE SEQUENCE</scope>
    <source>
        <strain evidence="3">00238/432</strain>
    </source>
</reference>
<feature type="transmembrane region" description="Helical" evidence="2">
    <location>
        <begin position="12"/>
        <end position="29"/>
    </location>
</feature>
<evidence type="ECO:0000256" key="2">
    <source>
        <dbReference type="SAM" id="Phobius"/>
    </source>
</evidence>
<dbReference type="Pfam" id="PF01554">
    <property type="entry name" value="MatE"/>
    <property type="match status" value="1"/>
</dbReference>
<sequence>MRQHLHLGRQVLHLPIALFCYTILLKGYHRRAWNGWDFRALTLSRLRTFIKVAEPIAGNSFVSNVANALVAMVVATMGARAIAANAARVANNLGAGKPDLARRITALGFLYTGVMVAVIAVVTSVMDQHIISLYTTDQDLLTTQIHTVFWVSAIGTWFTNLPVAYAGGITMGYGFPALWVDMLSMELFKVSNYSLALVRVRWADMADHVKETAEASIVVEQNNNGYTLPKPGQVKVKPISLKSNTHGT</sequence>
<comment type="caution">
    <text evidence="3">The sequence shown here is derived from an EMBL/GenBank/DDBJ whole genome shotgun (WGS) entry which is preliminary data.</text>
</comment>
<keyword evidence="2" id="KW-0812">Transmembrane</keyword>
<gene>
    <name evidence="3" type="ORF">G195_009807</name>
</gene>
<feature type="transmembrane region" description="Helical" evidence="2">
    <location>
        <begin position="104"/>
        <end position="126"/>
    </location>
</feature>
<evidence type="ECO:0000256" key="1">
    <source>
        <dbReference type="ARBA" id="ARBA00010199"/>
    </source>
</evidence>
<keyword evidence="2" id="KW-1133">Transmembrane helix</keyword>